<dbReference type="Pfam" id="PF16326">
    <property type="entry name" value="ABC_tran_CTD"/>
    <property type="match status" value="1"/>
</dbReference>
<dbReference type="EMBL" id="MIEK01000056">
    <property type="protein sequence ID" value="OEH81278.1"/>
    <property type="molecule type" value="Genomic_DNA"/>
</dbReference>
<dbReference type="NCBIfam" id="NF000355">
    <property type="entry name" value="ribo_prot_ABC_F"/>
    <property type="match status" value="1"/>
</dbReference>
<feature type="domain" description="ABC transporter" evidence="5">
    <location>
        <begin position="329"/>
        <end position="543"/>
    </location>
</feature>
<evidence type="ECO:0000256" key="3">
    <source>
        <dbReference type="ARBA" id="ARBA00022840"/>
    </source>
</evidence>
<protein>
    <submittedName>
        <fullName evidence="6">Multidrug ABC transporter ATP-binding protein</fullName>
    </submittedName>
</protein>
<reference evidence="6 7" key="1">
    <citation type="submission" date="2016-09" db="EMBL/GenBank/DDBJ databases">
        <authorList>
            <person name="Capua I."/>
            <person name="De Benedictis P."/>
            <person name="Joannis T."/>
            <person name="Lombin L.H."/>
            <person name="Cattoli G."/>
        </authorList>
    </citation>
    <scope>NUCLEOTIDE SEQUENCE [LARGE SCALE GENOMIC DNA]</scope>
    <source>
        <strain evidence="6 7">LMG 25899</strain>
    </source>
</reference>
<dbReference type="InterPro" id="IPR003439">
    <property type="entry name" value="ABC_transporter-like_ATP-bd"/>
</dbReference>
<dbReference type="GO" id="GO:0016887">
    <property type="term" value="F:ATP hydrolysis activity"/>
    <property type="evidence" value="ECO:0007669"/>
    <property type="project" value="InterPro"/>
</dbReference>
<dbReference type="PROSITE" id="PS00211">
    <property type="entry name" value="ABC_TRANSPORTER_1"/>
    <property type="match status" value="2"/>
</dbReference>
<keyword evidence="2" id="KW-0547">Nucleotide-binding</keyword>
<evidence type="ECO:0000256" key="2">
    <source>
        <dbReference type="ARBA" id="ARBA00022741"/>
    </source>
</evidence>
<dbReference type="Pfam" id="PF00005">
    <property type="entry name" value="ABC_tran"/>
    <property type="match status" value="2"/>
</dbReference>
<dbReference type="PANTHER" id="PTHR42855">
    <property type="entry name" value="ABC TRANSPORTER ATP-BINDING SUBUNIT"/>
    <property type="match status" value="1"/>
</dbReference>
<dbReference type="InterPro" id="IPR051309">
    <property type="entry name" value="ABCF_ATPase"/>
</dbReference>
<name>A0A1E5KU44_9ENTE</name>
<accession>A0A1E5KU44</accession>
<evidence type="ECO:0000313" key="6">
    <source>
        <dbReference type="EMBL" id="OEH81278.1"/>
    </source>
</evidence>
<dbReference type="Proteomes" id="UP000095256">
    <property type="component" value="Unassembled WGS sequence"/>
</dbReference>
<dbReference type="InterPro" id="IPR037118">
    <property type="entry name" value="Val-tRNA_synth_C_sf"/>
</dbReference>
<evidence type="ECO:0000256" key="1">
    <source>
        <dbReference type="ARBA" id="ARBA00022737"/>
    </source>
</evidence>
<dbReference type="OrthoDB" id="9760950at2"/>
<evidence type="ECO:0000313" key="7">
    <source>
        <dbReference type="Proteomes" id="UP000095256"/>
    </source>
</evidence>
<dbReference type="Pfam" id="PF12848">
    <property type="entry name" value="ABC_tran_Xtn"/>
    <property type="match status" value="1"/>
</dbReference>
<dbReference type="FunFam" id="3.40.50.300:FF:000011">
    <property type="entry name" value="Putative ABC transporter ATP-binding component"/>
    <property type="match status" value="1"/>
</dbReference>
<dbReference type="FunFam" id="3.40.50.300:FF:000309">
    <property type="entry name" value="ABC transporter ATP-binding protein"/>
    <property type="match status" value="1"/>
</dbReference>
<keyword evidence="4" id="KW-0175">Coiled coil</keyword>
<dbReference type="PROSITE" id="PS50893">
    <property type="entry name" value="ABC_TRANSPORTER_2"/>
    <property type="match status" value="2"/>
</dbReference>
<dbReference type="PANTHER" id="PTHR42855:SF2">
    <property type="entry name" value="DRUG RESISTANCE ABC TRANSPORTER,ATP-BINDING PROTEIN"/>
    <property type="match status" value="1"/>
</dbReference>
<dbReference type="InterPro" id="IPR017871">
    <property type="entry name" value="ABC_transporter-like_CS"/>
</dbReference>
<dbReference type="InterPro" id="IPR032524">
    <property type="entry name" value="ABC_tran_C"/>
</dbReference>
<gene>
    <name evidence="6" type="ORF">BCR26_05365</name>
</gene>
<evidence type="ECO:0000259" key="5">
    <source>
        <dbReference type="PROSITE" id="PS50893"/>
    </source>
</evidence>
<sequence length="646" mass="73456">MILLQANQIARYFGADTLFENIHLEIGSNSRIALVGRNGAGKSTLLKIIAGIDAPDAGTIAKNKTASLGYLAQNTGLNSTNTVWDEMLKAFDKVIKMEQRMRALEIQIGEVAQDAPVYEGILKEYDRLQHDFAAINGYGYENEIRSVLHGFGFGEEFYQKHIDTLSGGQKTRLALARMLLQKPDILILDEPTNHLDIDTLSWLETYLPSYSGALLIVSHDRYFLDKVVTEVYEISRRKMHFYKGNYSKYLELKAEQLASEWKAYEKQQTEINKLEDFVARNLVRASTTKRAQSRRKVLEKMDRLDRPQGEEKSAHFLFDIEKVSGNVVLQVEDAAIGYDEKILAEPINLDIRRQEAIALVGPNGIGKSTLLKSIIGRLPFIKGQATLGTNVQIGYYDQEQANLHGNKTVLAELWDEHPTTPEKDIRNVLGGFLFSGDDVEKTIPLLSGGEKARVALAKLSMDKENFLILDEPTNHLDIDNKEVLENTLIEYEGTLLFVSHDRYFINRIATKVVELSETGSKLYLGDYDYYLEKKNEEIELAELLASENEPSQKKESLPKNDFYQNKEQQKLVRSLNRKIAVIEETLASFDTTINELETEMSNPAFIDDHLQLVELNKQLETHRNEQEKLLGEWEELSLELESVENE</sequence>
<keyword evidence="1" id="KW-0677">Repeat</keyword>
<dbReference type="Gene3D" id="1.10.287.380">
    <property type="entry name" value="Valyl-tRNA synthetase, C-terminal domain"/>
    <property type="match status" value="1"/>
</dbReference>
<dbReference type="GO" id="GO:0005524">
    <property type="term" value="F:ATP binding"/>
    <property type="evidence" value="ECO:0007669"/>
    <property type="project" value="UniProtKB-KW"/>
</dbReference>
<dbReference type="GO" id="GO:0003677">
    <property type="term" value="F:DNA binding"/>
    <property type="evidence" value="ECO:0007669"/>
    <property type="project" value="InterPro"/>
</dbReference>
<feature type="domain" description="ABC transporter" evidence="5">
    <location>
        <begin position="4"/>
        <end position="261"/>
    </location>
</feature>
<organism evidence="6 7">
    <name type="scientific">Enterococcus rivorum</name>
    <dbReference type="NCBI Taxonomy" id="762845"/>
    <lineage>
        <taxon>Bacteria</taxon>
        <taxon>Bacillati</taxon>
        <taxon>Bacillota</taxon>
        <taxon>Bacilli</taxon>
        <taxon>Lactobacillales</taxon>
        <taxon>Enterococcaceae</taxon>
        <taxon>Enterococcus</taxon>
    </lineage>
</organism>
<dbReference type="Gene3D" id="3.40.50.300">
    <property type="entry name" value="P-loop containing nucleotide triphosphate hydrolases"/>
    <property type="match status" value="2"/>
</dbReference>
<dbReference type="SUPFAM" id="SSF52540">
    <property type="entry name" value="P-loop containing nucleoside triphosphate hydrolases"/>
    <property type="match status" value="2"/>
</dbReference>
<dbReference type="STRING" id="762845.BCR26_05365"/>
<comment type="caution">
    <text evidence="6">The sequence shown here is derived from an EMBL/GenBank/DDBJ whole genome shotgun (WGS) entry which is preliminary data.</text>
</comment>
<dbReference type="InterPro" id="IPR032781">
    <property type="entry name" value="ABC_tran_Xtn"/>
</dbReference>
<dbReference type="AlphaFoldDB" id="A0A1E5KU44"/>
<keyword evidence="7" id="KW-1185">Reference proteome</keyword>
<dbReference type="CDD" id="cd03221">
    <property type="entry name" value="ABCF_EF-3"/>
    <property type="match status" value="2"/>
</dbReference>
<evidence type="ECO:0000256" key="4">
    <source>
        <dbReference type="SAM" id="Coils"/>
    </source>
</evidence>
<feature type="coiled-coil region" evidence="4">
    <location>
        <begin position="565"/>
        <end position="646"/>
    </location>
</feature>
<dbReference type="SMART" id="SM00382">
    <property type="entry name" value="AAA"/>
    <property type="match status" value="2"/>
</dbReference>
<dbReference type="InterPro" id="IPR003593">
    <property type="entry name" value="AAA+_ATPase"/>
</dbReference>
<dbReference type="RefSeq" id="WP_069699866.1">
    <property type="nucleotide sequence ID" value="NZ_JAGGMA010000004.1"/>
</dbReference>
<dbReference type="InterPro" id="IPR027417">
    <property type="entry name" value="P-loop_NTPase"/>
</dbReference>
<proteinExistence type="predicted"/>
<keyword evidence="3 6" id="KW-0067">ATP-binding</keyword>